<organism evidence="3 4">
    <name type="scientific">Fusarium tricinctum</name>
    <dbReference type="NCBI Taxonomy" id="61284"/>
    <lineage>
        <taxon>Eukaryota</taxon>
        <taxon>Fungi</taxon>
        <taxon>Dikarya</taxon>
        <taxon>Ascomycota</taxon>
        <taxon>Pezizomycotina</taxon>
        <taxon>Sordariomycetes</taxon>
        <taxon>Hypocreomycetidae</taxon>
        <taxon>Hypocreales</taxon>
        <taxon>Nectriaceae</taxon>
        <taxon>Fusarium</taxon>
        <taxon>Fusarium tricinctum species complex</taxon>
    </lineage>
</organism>
<evidence type="ECO:0000256" key="1">
    <source>
        <dbReference type="SAM" id="MobiDB-lite"/>
    </source>
</evidence>
<feature type="region of interest" description="Disordered" evidence="1">
    <location>
        <begin position="1"/>
        <end position="36"/>
    </location>
</feature>
<dbReference type="GO" id="GO:0003682">
    <property type="term" value="F:chromatin binding"/>
    <property type="evidence" value="ECO:0007669"/>
    <property type="project" value="InterPro"/>
</dbReference>
<evidence type="ECO:0000313" key="4">
    <source>
        <dbReference type="Proteomes" id="UP000813427"/>
    </source>
</evidence>
<evidence type="ECO:0000259" key="2">
    <source>
        <dbReference type="PROSITE" id="PS51038"/>
    </source>
</evidence>
<dbReference type="AlphaFoldDB" id="A0A8K0RJU3"/>
<dbReference type="PANTHER" id="PTHR46364">
    <property type="entry name" value="OS08G0421900 PROTEIN"/>
    <property type="match status" value="1"/>
</dbReference>
<dbReference type="Gene3D" id="2.30.30.490">
    <property type="match status" value="1"/>
</dbReference>
<proteinExistence type="predicted"/>
<feature type="compositionally biased region" description="Basic and acidic residues" evidence="1">
    <location>
        <begin position="207"/>
        <end position="225"/>
    </location>
</feature>
<keyword evidence="4" id="KW-1185">Reference proteome</keyword>
<feature type="compositionally biased region" description="Low complexity" evidence="1">
    <location>
        <begin position="271"/>
        <end position="288"/>
    </location>
</feature>
<evidence type="ECO:0000313" key="3">
    <source>
        <dbReference type="EMBL" id="KAH7231057.1"/>
    </source>
</evidence>
<dbReference type="EMBL" id="JAGPXF010000009">
    <property type="protein sequence ID" value="KAH7231057.1"/>
    <property type="molecule type" value="Genomic_DNA"/>
</dbReference>
<dbReference type="CDD" id="cd04370">
    <property type="entry name" value="BAH"/>
    <property type="match status" value="1"/>
</dbReference>
<accession>A0A8K0RJU3</accession>
<name>A0A8K0RJU3_9HYPO</name>
<feature type="region of interest" description="Disordered" evidence="1">
    <location>
        <begin position="207"/>
        <end position="301"/>
    </location>
</feature>
<comment type="caution">
    <text evidence="3">The sequence shown here is derived from an EMBL/GenBank/DDBJ whole genome shotgun (WGS) entry which is preliminary data.</text>
</comment>
<dbReference type="Proteomes" id="UP000813427">
    <property type="component" value="Unassembled WGS sequence"/>
</dbReference>
<gene>
    <name evidence="3" type="ORF">BKA59DRAFT_504565</name>
</gene>
<dbReference type="InterPro" id="IPR043151">
    <property type="entry name" value="BAH_sf"/>
</dbReference>
<feature type="domain" description="BAH" evidence="2">
    <location>
        <begin position="85"/>
        <end position="218"/>
    </location>
</feature>
<protein>
    <recommendedName>
        <fullName evidence="2">BAH domain-containing protein</fullName>
    </recommendedName>
</protein>
<sequence>MSNRKRSRSVGEENHAECPFTISYAPDPSRADQEHDDKRVQIQISPFSPTGSFKTHDTMDQYYTVEPGKRWQDITRYNSFVFNSIKYYSEGFVYVANDKGGYKKSNNEWVARILEIRASNEYYIYVCVYWIYWPDELPPGTINRKKTVQGRQPYYGTNELIASNHTYDCRKPQLSSVGIICKCKTPANPDKTLIGCTSSEFYKRLGTDKPHRTEGAILNEEKAEQATRPLSPTDAEEKETQPTIDIRSRETQDNVNVKEVIRERPLETKNSTPRPTPSRSISAAPAKGSAKKGRKKKTGDYKPYEGLFEANLKMQEGPAAWEIRDLRENITGGEKSWTEKAYCLICGAGIE</sequence>
<dbReference type="InterPro" id="IPR001025">
    <property type="entry name" value="BAH_dom"/>
</dbReference>
<dbReference type="OrthoDB" id="10259622at2759"/>
<reference evidence="3" key="1">
    <citation type="journal article" date="2021" name="Nat. Commun.">
        <title>Genetic determinants of endophytism in the Arabidopsis root mycobiome.</title>
        <authorList>
            <person name="Mesny F."/>
            <person name="Miyauchi S."/>
            <person name="Thiergart T."/>
            <person name="Pickel B."/>
            <person name="Atanasova L."/>
            <person name="Karlsson M."/>
            <person name="Huettel B."/>
            <person name="Barry K.W."/>
            <person name="Haridas S."/>
            <person name="Chen C."/>
            <person name="Bauer D."/>
            <person name="Andreopoulos W."/>
            <person name="Pangilinan J."/>
            <person name="LaButti K."/>
            <person name="Riley R."/>
            <person name="Lipzen A."/>
            <person name="Clum A."/>
            <person name="Drula E."/>
            <person name="Henrissat B."/>
            <person name="Kohler A."/>
            <person name="Grigoriev I.V."/>
            <person name="Martin F.M."/>
            <person name="Hacquard S."/>
        </authorList>
    </citation>
    <scope>NUCLEOTIDE SEQUENCE</scope>
    <source>
        <strain evidence="3">MPI-SDFR-AT-0068</strain>
    </source>
</reference>
<dbReference type="PROSITE" id="PS51038">
    <property type="entry name" value="BAH"/>
    <property type="match status" value="1"/>
</dbReference>